<dbReference type="STRING" id="1716141.STSP_38020"/>
<dbReference type="RefSeq" id="WP_067279204.1">
    <property type="nucleotide sequence ID" value="NZ_LOHS01000086.1"/>
</dbReference>
<dbReference type="PATRIC" id="fig|1716141.3.peg.3994"/>
<evidence type="ECO:0000313" key="3">
    <source>
        <dbReference type="Proteomes" id="UP000077381"/>
    </source>
</evidence>
<dbReference type="EMBL" id="LOHS01000086">
    <property type="protein sequence ID" value="OAH12765.1"/>
    <property type="molecule type" value="Genomic_DNA"/>
</dbReference>
<gene>
    <name evidence="2" type="ORF">STSP_38020</name>
</gene>
<comment type="caution">
    <text evidence="2">The sequence shown here is derived from an EMBL/GenBank/DDBJ whole genome shotgun (WGS) entry which is preliminary data.</text>
</comment>
<dbReference type="AlphaFoldDB" id="A0A177HPC3"/>
<dbReference type="Proteomes" id="UP000077381">
    <property type="component" value="Unassembled WGS sequence"/>
</dbReference>
<name>A0A177HPC3_9ACTN</name>
<organism evidence="2 3">
    <name type="scientific">Streptomyces jeddahensis</name>
    <dbReference type="NCBI Taxonomy" id="1716141"/>
    <lineage>
        <taxon>Bacteria</taxon>
        <taxon>Bacillati</taxon>
        <taxon>Actinomycetota</taxon>
        <taxon>Actinomycetes</taxon>
        <taxon>Kitasatosporales</taxon>
        <taxon>Streptomycetaceae</taxon>
        <taxon>Streptomyces</taxon>
    </lineage>
</organism>
<proteinExistence type="predicted"/>
<accession>A0A177HPC3</accession>
<feature type="region of interest" description="Disordered" evidence="1">
    <location>
        <begin position="100"/>
        <end position="142"/>
    </location>
</feature>
<reference evidence="2 3" key="1">
    <citation type="submission" date="2015-12" db="EMBL/GenBank/DDBJ databases">
        <title>Genome sequence of Streptomyces sp. G25.</title>
        <authorList>
            <person name="Poehlein A."/>
            <person name="Roettig A."/>
            <person name="Hiessl S."/>
            <person name="Hauschild P."/>
            <person name="Schauer J."/>
            <person name="Madkour M.H."/>
            <person name="Al-Ansari A.M."/>
            <person name="Almakishah N.H."/>
            <person name="Steinbuechel A."/>
            <person name="Daniel R."/>
        </authorList>
    </citation>
    <scope>NUCLEOTIDE SEQUENCE [LARGE SCALE GENOMIC DNA]</scope>
    <source>
        <strain evidence="3">G25(2015)</strain>
    </source>
</reference>
<keyword evidence="3" id="KW-1185">Reference proteome</keyword>
<evidence type="ECO:0000256" key="1">
    <source>
        <dbReference type="SAM" id="MobiDB-lite"/>
    </source>
</evidence>
<sequence>MGIDIEVVQRGPNTKGFMPTPKRWIVEQTFGTLLLHRCVARGYETRPASAASRIRWGRRLERLEITRATILQIAQDSDPGGSEPLPSAYRQILALLEDDKRSTGQGHLRSPGHRLRRTGDGWRNHIRGTPWGRDEVTPMNRGAAVPGTGTVWKLSKSSRIL</sequence>
<evidence type="ECO:0008006" key="4">
    <source>
        <dbReference type="Google" id="ProtNLM"/>
    </source>
</evidence>
<protein>
    <recommendedName>
        <fullName evidence="4">Transposase DDE domain-containing protein</fullName>
    </recommendedName>
</protein>
<evidence type="ECO:0000313" key="2">
    <source>
        <dbReference type="EMBL" id="OAH12765.1"/>
    </source>
</evidence>